<dbReference type="Pfam" id="PF03765">
    <property type="entry name" value="CRAL_TRIO_N"/>
    <property type="match status" value="1"/>
</dbReference>
<dbReference type="InterPro" id="IPR011074">
    <property type="entry name" value="CRAL/TRIO_N_dom"/>
</dbReference>
<dbReference type="Pfam" id="PF00650">
    <property type="entry name" value="CRAL_TRIO"/>
    <property type="match status" value="1"/>
</dbReference>
<dbReference type="PROSITE" id="PS50191">
    <property type="entry name" value="CRAL_TRIO"/>
    <property type="match status" value="1"/>
</dbReference>
<keyword evidence="3" id="KW-1185">Reference proteome</keyword>
<organism evidence="2 3">
    <name type="scientific">Symbiochloris irregularis</name>
    <dbReference type="NCBI Taxonomy" id="706552"/>
    <lineage>
        <taxon>Eukaryota</taxon>
        <taxon>Viridiplantae</taxon>
        <taxon>Chlorophyta</taxon>
        <taxon>core chlorophytes</taxon>
        <taxon>Trebouxiophyceae</taxon>
        <taxon>Trebouxiales</taxon>
        <taxon>Trebouxiaceae</taxon>
        <taxon>Symbiochloris</taxon>
    </lineage>
</organism>
<dbReference type="InterPro" id="IPR001251">
    <property type="entry name" value="CRAL-TRIO_dom"/>
</dbReference>
<dbReference type="SMART" id="SM01100">
    <property type="entry name" value="CRAL_TRIO_N"/>
    <property type="match status" value="1"/>
</dbReference>
<dbReference type="CDD" id="cd00170">
    <property type="entry name" value="SEC14"/>
    <property type="match status" value="1"/>
</dbReference>
<dbReference type="InterPro" id="IPR052578">
    <property type="entry name" value="PI_Transfer_CRAL-TRIO"/>
</dbReference>
<dbReference type="EMBL" id="JALJOQ010000023">
    <property type="protein sequence ID" value="KAK9808416.1"/>
    <property type="molecule type" value="Genomic_DNA"/>
</dbReference>
<evidence type="ECO:0000313" key="2">
    <source>
        <dbReference type="EMBL" id="KAK9808416.1"/>
    </source>
</evidence>
<dbReference type="SUPFAM" id="SSF46938">
    <property type="entry name" value="CRAL/TRIO N-terminal domain"/>
    <property type="match status" value="1"/>
</dbReference>
<accession>A0AAW1PGB7</accession>
<dbReference type="PANTHER" id="PTHR45824:SF6">
    <property type="entry name" value="F16L1.9 PROTEIN"/>
    <property type="match status" value="1"/>
</dbReference>
<gene>
    <name evidence="2" type="ORF">WJX73_002406</name>
</gene>
<dbReference type="SUPFAM" id="SSF52087">
    <property type="entry name" value="CRAL/TRIO domain"/>
    <property type="match status" value="1"/>
</dbReference>
<dbReference type="Gene3D" id="3.40.525.10">
    <property type="entry name" value="CRAL-TRIO lipid binding domain"/>
    <property type="match status" value="1"/>
</dbReference>
<dbReference type="PANTHER" id="PTHR45824">
    <property type="entry name" value="GH16843P"/>
    <property type="match status" value="1"/>
</dbReference>
<dbReference type="Proteomes" id="UP001465755">
    <property type="component" value="Unassembled WGS sequence"/>
</dbReference>
<reference evidence="2 3" key="1">
    <citation type="journal article" date="2024" name="Nat. Commun.">
        <title>Phylogenomics reveals the evolutionary origins of lichenization in chlorophyte algae.</title>
        <authorList>
            <person name="Puginier C."/>
            <person name="Libourel C."/>
            <person name="Otte J."/>
            <person name="Skaloud P."/>
            <person name="Haon M."/>
            <person name="Grisel S."/>
            <person name="Petersen M."/>
            <person name="Berrin J.G."/>
            <person name="Delaux P.M."/>
            <person name="Dal Grande F."/>
            <person name="Keller J."/>
        </authorList>
    </citation>
    <scope>NUCLEOTIDE SEQUENCE [LARGE SCALE GENOMIC DNA]</scope>
    <source>
        <strain evidence="2 3">SAG 2036</strain>
    </source>
</reference>
<proteinExistence type="predicted"/>
<dbReference type="AlphaFoldDB" id="A0AAW1PGB7"/>
<dbReference type="GO" id="GO:0008526">
    <property type="term" value="F:phosphatidylinositol transfer activity"/>
    <property type="evidence" value="ECO:0007669"/>
    <property type="project" value="TreeGrafter"/>
</dbReference>
<dbReference type="SMART" id="SM00516">
    <property type="entry name" value="SEC14"/>
    <property type="match status" value="1"/>
</dbReference>
<dbReference type="InterPro" id="IPR036865">
    <property type="entry name" value="CRAL-TRIO_dom_sf"/>
</dbReference>
<feature type="domain" description="CRAL-TRIO" evidence="1">
    <location>
        <begin position="76"/>
        <end position="239"/>
    </location>
</feature>
<comment type="caution">
    <text evidence="2">The sequence shown here is derived from an EMBL/GenBank/DDBJ whole genome shotgun (WGS) entry which is preliminary data.</text>
</comment>
<name>A0AAW1PGB7_9CHLO</name>
<evidence type="ECO:0000313" key="3">
    <source>
        <dbReference type="Proteomes" id="UP001465755"/>
    </source>
</evidence>
<protein>
    <recommendedName>
        <fullName evidence="1">CRAL-TRIO domain-containing protein</fullName>
    </recommendedName>
</protein>
<evidence type="ECO:0000259" key="1">
    <source>
        <dbReference type="PROSITE" id="PS50191"/>
    </source>
</evidence>
<dbReference type="InterPro" id="IPR036273">
    <property type="entry name" value="CRAL/TRIO_N_dom_sf"/>
</dbReference>
<sequence length="265" mass="30796">MAASELSADQQKKVDSLREAVADKLQASAELRVWCTNSCLQRYLRAREWDLTKATKQLHKSTEWRESYRPDSIRWEDIQEEAKTGKTYLGQHRDLDGRPVIIMRPRNENSKNVDRQLKFLVYNLELASRRADEAGEGKMTWLIDFEGYSYRNAPPIKLSLHALHLLQSHYPERLGLALCYHPPMLFSLTWKATSPFIDPVTYRKIHFVDKDDKGRTFMSEMFGDQHLEACLGGTNAFVFDYESHGHQMREEDAKLQRSIKEAAES</sequence>